<feature type="compositionally biased region" description="Polar residues" evidence="1">
    <location>
        <begin position="60"/>
        <end position="83"/>
    </location>
</feature>
<feature type="non-terminal residue" evidence="2">
    <location>
        <position position="137"/>
    </location>
</feature>
<dbReference type="AlphaFoldDB" id="A0A6G0XZI1"/>
<evidence type="ECO:0000313" key="2">
    <source>
        <dbReference type="EMBL" id="KAF0746240.1"/>
    </source>
</evidence>
<organism evidence="2 3">
    <name type="scientific">Aphis craccivora</name>
    <name type="common">Cowpea aphid</name>
    <dbReference type="NCBI Taxonomy" id="307492"/>
    <lineage>
        <taxon>Eukaryota</taxon>
        <taxon>Metazoa</taxon>
        <taxon>Ecdysozoa</taxon>
        <taxon>Arthropoda</taxon>
        <taxon>Hexapoda</taxon>
        <taxon>Insecta</taxon>
        <taxon>Pterygota</taxon>
        <taxon>Neoptera</taxon>
        <taxon>Paraneoptera</taxon>
        <taxon>Hemiptera</taxon>
        <taxon>Sternorrhyncha</taxon>
        <taxon>Aphidomorpha</taxon>
        <taxon>Aphidoidea</taxon>
        <taxon>Aphididae</taxon>
        <taxon>Aphidini</taxon>
        <taxon>Aphis</taxon>
        <taxon>Aphis</taxon>
    </lineage>
</organism>
<reference evidence="2 3" key="1">
    <citation type="submission" date="2019-08" db="EMBL/GenBank/DDBJ databases">
        <title>Whole genome of Aphis craccivora.</title>
        <authorList>
            <person name="Voronova N.V."/>
            <person name="Shulinski R.S."/>
            <person name="Bandarenka Y.V."/>
            <person name="Zhorov D.G."/>
            <person name="Warner D."/>
        </authorList>
    </citation>
    <scope>NUCLEOTIDE SEQUENCE [LARGE SCALE GENOMIC DNA]</scope>
    <source>
        <strain evidence="2">180601</strain>
        <tissue evidence="2">Whole Body</tissue>
    </source>
</reference>
<dbReference type="Proteomes" id="UP000478052">
    <property type="component" value="Unassembled WGS sequence"/>
</dbReference>
<protein>
    <submittedName>
        <fullName evidence="2">PHD-type domain-containing protein</fullName>
    </submittedName>
</protein>
<evidence type="ECO:0000313" key="3">
    <source>
        <dbReference type="Proteomes" id="UP000478052"/>
    </source>
</evidence>
<proteinExistence type="predicted"/>
<feature type="region of interest" description="Disordered" evidence="1">
    <location>
        <begin position="60"/>
        <end position="84"/>
    </location>
</feature>
<sequence>TQVDNEFIINEINERNKRASNFILYNINESDSAQSDLRIAHDLNQVNMVIKSILNNSTALPSPFKNKSNPSTDHPTISVSSDRTQNERDYMLKLHVQLTMHSSKGEVGLGPRSPVEDLKKKLILCLFNRGAALRNII</sequence>
<gene>
    <name evidence="2" type="ORF">FWK35_00036905</name>
</gene>
<accession>A0A6G0XZI1</accession>
<keyword evidence="3" id="KW-1185">Reference proteome</keyword>
<dbReference type="EMBL" id="VUJU01007284">
    <property type="protein sequence ID" value="KAF0746240.1"/>
    <property type="molecule type" value="Genomic_DNA"/>
</dbReference>
<comment type="caution">
    <text evidence="2">The sequence shown here is derived from an EMBL/GenBank/DDBJ whole genome shotgun (WGS) entry which is preliminary data.</text>
</comment>
<feature type="non-terminal residue" evidence="2">
    <location>
        <position position="1"/>
    </location>
</feature>
<evidence type="ECO:0000256" key="1">
    <source>
        <dbReference type="SAM" id="MobiDB-lite"/>
    </source>
</evidence>
<name>A0A6G0XZI1_APHCR</name>